<dbReference type="AlphaFoldDB" id="A0A2P8I0W9"/>
<dbReference type="PANTHER" id="PTHR24221:SF654">
    <property type="entry name" value="ATP-BINDING CASSETTE SUB-FAMILY B MEMBER 6"/>
    <property type="match status" value="1"/>
</dbReference>
<organism evidence="9 10">
    <name type="scientific">Saccharothrix carnea</name>
    <dbReference type="NCBI Taxonomy" id="1280637"/>
    <lineage>
        <taxon>Bacteria</taxon>
        <taxon>Bacillati</taxon>
        <taxon>Actinomycetota</taxon>
        <taxon>Actinomycetes</taxon>
        <taxon>Pseudonocardiales</taxon>
        <taxon>Pseudonocardiaceae</taxon>
        <taxon>Saccharothrix</taxon>
    </lineage>
</organism>
<evidence type="ECO:0000256" key="6">
    <source>
        <dbReference type="ARBA" id="ARBA00023136"/>
    </source>
</evidence>
<dbReference type="InterPro" id="IPR039421">
    <property type="entry name" value="Type_1_exporter"/>
</dbReference>
<proteinExistence type="predicted"/>
<dbReference type="SMART" id="SM00382">
    <property type="entry name" value="AAA"/>
    <property type="match status" value="1"/>
</dbReference>
<evidence type="ECO:0000256" key="7">
    <source>
        <dbReference type="SAM" id="Phobius"/>
    </source>
</evidence>
<feature type="transmembrane region" description="Helical" evidence="7">
    <location>
        <begin position="282"/>
        <end position="305"/>
    </location>
</feature>
<dbReference type="GO" id="GO:0016887">
    <property type="term" value="F:ATP hydrolysis activity"/>
    <property type="evidence" value="ECO:0007669"/>
    <property type="project" value="InterPro"/>
</dbReference>
<keyword evidence="10" id="KW-1185">Reference proteome</keyword>
<gene>
    <name evidence="9" type="ORF">B0I31_11556</name>
</gene>
<reference evidence="9 10" key="1">
    <citation type="submission" date="2018-03" db="EMBL/GenBank/DDBJ databases">
        <title>Genomic Encyclopedia of Type Strains, Phase III (KMG-III): the genomes of soil and plant-associated and newly described type strains.</title>
        <authorList>
            <person name="Whitman W."/>
        </authorList>
    </citation>
    <scope>NUCLEOTIDE SEQUENCE [LARGE SCALE GENOMIC DNA]</scope>
    <source>
        <strain evidence="9 10">CGMCC 4.7097</strain>
    </source>
</reference>
<dbReference type="RefSeq" id="WP_106619270.1">
    <property type="nucleotide sequence ID" value="NZ_PYAX01000015.1"/>
</dbReference>
<evidence type="ECO:0000313" key="9">
    <source>
        <dbReference type="EMBL" id="PSL52104.1"/>
    </source>
</evidence>
<comment type="subcellular location">
    <subcellularLocation>
        <location evidence="1">Cell membrane</location>
        <topology evidence="1">Multi-pass membrane protein</topology>
    </subcellularLocation>
</comment>
<accession>A0A2P8I0W9</accession>
<keyword evidence="2 7" id="KW-0812">Transmembrane</keyword>
<feature type="transmembrane region" description="Helical" evidence="7">
    <location>
        <begin position="179"/>
        <end position="205"/>
    </location>
</feature>
<evidence type="ECO:0000313" key="10">
    <source>
        <dbReference type="Proteomes" id="UP000241118"/>
    </source>
</evidence>
<dbReference type="GO" id="GO:0005886">
    <property type="term" value="C:plasma membrane"/>
    <property type="evidence" value="ECO:0007669"/>
    <property type="project" value="UniProtKB-SubCell"/>
</dbReference>
<evidence type="ECO:0000256" key="1">
    <source>
        <dbReference type="ARBA" id="ARBA00004651"/>
    </source>
</evidence>
<dbReference type="EMBL" id="PYAX01000015">
    <property type="protein sequence ID" value="PSL52104.1"/>
    <property type="molecule type" value="Genomic_DNA"/>
</dbReference>
<dbReference type="InterPro" id="IPR003593">
    <property type="entry name" value="AAA+_ATPase"/>
</dbReference>
<keyword evidence="6 7" id="KW-0472">Membrane</keyword>
<dbReference type="SUPFAM" id="SSF52540">
    <property type="entry name" value="P-loop containing nucleoside triphosphate hydrolases"/>
    <property type="match status" value="1"/>
</dbReference>
<dbReference type="InterPro" id="IPR027417">
    <property type="entry name" value="P-loop_NTPase"/>
</dbReference>
<feature type="domain" description="ABC transporter" evidence="8">
    <location>
        <begin position="379"/>
        <end position="622"/>
    </location>
</feature>
<feature type="transmembrane region" description="Helical" evidence="7">
    <location>
        <begin position="89"/>
        <end position="110"/>
    </location>
</feature>
<protein>
    <submittedName>
        <fullName evidence="9">ATP-binding cassette subfamily B protein</fullName>
    </submittedName>
</protein>
<evidence type="ECO:0000256" key="5">
    <source>
        <dbReference type="ARBA" id="ARBA00022989"/>
    </source>
</evidence>
<feature type="transmembrane region" description="Helical" evidence="7">
    <location>
        <begin position="58"/>
        <end position="82"/>
    </location>
</feature>
<feature type="transmembrane region" description="Helical" evidence="7">
    <location>
        <begin position="311"/>
        <end position="331"/>
    </location>
</feature>
<dbReference type="GO" id="GO:0034040">
    <property type="term" value="F:ATPase-coupled lipid transmembrane transporter activity"/>
    <property type="evidence" value="ECO:0007669"/>
    <property type="project" value="TreeGrafter"/>
</dbReference>
<dbReference type="PROSITE" id="PS50893">
    <property type="entry name" value="ABC_TRANSPORTER_2"/>
    <property type="match status" value="1"/>
</dbReference>
<dbReference type="SUPFAM" id="SSF90123">
    <property type="entry name" value="ABC transporter transmembrane region"/>
    <property type="match status" value="1"/>
</dbReference>
<comment type="caution">
    <text evidence="9">The sequence shown here is derived from an EMBL/GenBank/DDBJ whole genome shotgun (WGS) entry which is preliminary data.</text>
</comment>
<keyword evidence="4 9" id="KW-0067">ATP-binding</keyword>
<evidence type="ECO:0000256" key="3">
    <source>
        <dbReference type="ARBA" id="ARBA00022741"/>
    </source>
</evidence>
<dbReference type="InterPro" id="IPR003439">
    <property type="entry name" value="ABC_transporter-like_ATP-bd"/>
</dbReference>
<dbReference type="PROSITE" id="PS00211">
    <property type="entry name" value="ABC_TRANSPORTER_1"/>
    <property type="match status" value="1"/>
</dbReference>
<keyword evidence="5 7" id="KW-1133">Transmembrane helix</keyword>
<dbReference type="InterPro" id="IPR017871">
    <property type="entry name" value="ABC_transporter-like_CS"/>
</dbReference>
<dbReference type="OrthoDB" id="9806127at2"/>
<dbReference type="Pfam" id="PF00005">
    <property type="entry name" value="ABC_tran"/>
    <property type="match status" value="1"/>
</dbReference>
<dbReference type="Gene3D" id="1.20.1560.10">
    <property type="entry name" value="ABC transporter type 1, transmembrane domain"/>
    <property type="match status" value="1"/>
</dbReference>
<sequence>MTTGTPPAPAGLRATWANWVDEAVRPRLRIARLLPSGGVGLVVFLTVLNLVLGLLPVAFVLATSVLIGEVPAAVGGGVGSAAWDRLTSIFLLAAAAFLLTQVLTPVGNALGQQLRRRVDSALRDDAMALMLRPVGIGPLEDQRTLDELNEAVRAFERDWGTPGQACFGLVALVARYTRLVALVVAIGLAIGWPAALGVGAAVSAFRYGQRGGLRKYSRVGRDLIGRMREIGYLHELTMTDVAAKEIRVFGLTGWLADRYAAVWETVRNTFERARRRVYLTPYLLLTSLGLLLAGGAMVYAAQLAATGRVSLTALALGVQAVVLAISLGGYYPESDTSTQYAMQSLTALQRLRDRLDELDEGLRPRGRAEVPPGTPAASLTFDRVGFHYPGSDRTVLDGIELDLPAGRCTAVVGVNGAGKTTLVKLLSRLYEPTSGAVRADGVDIAEFDPVLWRRQVGVIFQDFVRYELSAAENIALGAAHAPVDRAVVLRAAERAGIAEALLALPNGLDTPLSRAYPGGTDLSGGQWQRIAIARALYALEAGATVLVLDEPTSALDVRAEVAFFDRFVELTRGVTSLLISHRFSSVRRADHIVVVDGGQVVERGSHDELIAAGGHYARLFTLQARRFAHGLDDDTADDSLDGDTATGYPAGDGAAADAVVEGVSR</sequence>
<dbReference type="Gene3D" id="3.40.50.300">
    <property type="entry name" value="P-loop containing nucleotide triphosphate hydrolases"/>
    <property type="match status" value="1"/>
</dbReference>
<dbReference type="PANTHER" id="PTHR24221">
    <property type="entry name" value="ATP-BINDING CASSETTE SUB-FAMILY B"/>
    <property type="match status" value="1"/>
</dbReference>
<keyword evidence="3" id="KW-0547">Nucleotide-binding</keyword>
<evidence type="ECO:0000256" key="2">
    <source>
        <dbReference type="ARBA" id="ARBA00022692"/>
    </source>
</evidence>
<evidence type="ECO:0000256" key="4">
    <source>
        <dbReference type="ARBA" id="ARBA00022840"/>
    </source>
</evidence>
<evidence type="ECO:0000259" key="8">
    <source>
        <dbReference type="PROSITE" id="PS50893"/>
    </source>
</evidence>
<dbReference type="Proteomes" id="UP000241118">
    <property type="component" value="Unassembled WGS sequence"/>
</dbReference>
<feature type="transmembrane region" description="Helical" evidence="7">
    <location>
        <begin position="33"/>
        <end position="52"/>
    </location>
</feature>
<dbReference type="InterPro" id="IPR036640">
    <property type="entry name" value="ABC1_TM_sf"/>
</dbReference>
<name>A0A2P8I0W9_SACCR</name>
<dbReference type="GO" id="GO:0005524">
    <property type="term" value="F:ATP binding"/>
    <property type="evidence" value="ECO:0007669"/>
    <property type="project" value="UniProtKB-KW"/>
</dbReference>